<evidence type="ECO:0000313" key="5">
    <source>
        <dbReference type="Proteomes" id="UP000006241"/>
    </source>
</evidence>
<organism evidence="4 5">
    <name type="scientific">Sphingobacterium spiritivorum ATCC 33300</name>
    <dbReference type="NCBI Taxonomy" id="525372"/>
    <lineage>
        <taxon>Bacteria</taxon>
        <taxon>Pseudomonadati</taxon>
        <taxon>Bacteroidota</taxon>
        <taxon>Sphingobacteriia</taxon>
        <taxon>Sphingobacteriales</taxon>
        <taxon>Sphingobacteriaceae</taxon>
        <taxon>Sphingobacterium</taxon>
    </lineage>
</organism>
<keyword evidence="2" id="KW-0804">Transcription</keyword>
<comment type="caution">
    <text evidence="4">The sequence shown here is derived from an EMBL/GenBank/DDBJ whole genome shotgun (WGS) entry which is preliminary data.</text>
</comment>
<dbReference type="Proteomes" id="UP000006241">
    <property type="component" value="Unassembled WGS sequence"/>
</dbReference>
<dbReference type="InterPro" id="IPR001034">
    <property type="entry name" value="DeoR_HTH"/>
</dbReference>
<dbReference type="PIRSF" id="PIRSF016838">
    <property type="entry name" value="PafC"/>
    <property type="match status" value="1"/>
</dbReference>
<protein>
    <submittedName>
        <fullName evidence="4">HTH domain protein</fullName>
    </submittedName>
</protein>
<dbReference type="Pfam" id="PF25583">
    <property type="entry name" value="WCX"/>
    <property type="match status" value="1"/>
</dbReference>
<dbReference type="InterPro" id="IPR036388">
    <property type="entry name" value="WH-like_DNA-bd_sf"/>
</dbReference>
<dbReference type="EMBL" id="ACHB01000090">
    <property type="protein sequence ID" value="EEI90571.1"/>
    <property type="molecule type" value="Genomic_DNA"/>
</dbReference>
<dbReference type="AlphaFoldDB" id="C2G2T1"/>
<dbReference type="InterPro" id="IPR026881">
    <property type="entry name" value="WYL_dom"/>
</dbReference>
<evidence type="ECO:0000256" key="2">
    <source>
        <dbReference type="ARBA" id="ARBA00023163"/>
    </source>
</evidence>
<dbReference type="PROSITE" id="PS51000">
    <property type="entry name" value="HTH_DEOR_2"/>
    <property type="match status" value="1"/>
</dbReference>
<accession>C2G2T1</accession>
<gene>
    <name evidence="4" type="ORF">HMPREF0765_3887</name>
</gene>
<dbReference type="InterPro" id="IPR028349">
    <property type="entry name" value="PafC-like"/>
</dbReference>
<evidence type="ECO:0000259" key="3">
    <source>
        <dbReference type="PROSITE" id="PS51000"/>
    </source>
</evidence>
<name>C2G2T1_SPHSI</name>
<dbReference type="PROSITE" id="PS52050">
    <property type="entry name" value="WYL"/>
    <property type="match status" value="1"/>
</dbReference>
<feature type="domain" description="HTH deoR-type" evidence="3">
    <location>
        <begin position="8"/>
        <end position="63"/>
    </location>
</feature>
<sequence>MNDDSPKKFDRTVAILIQLQSKRVVRAQELADRFNVSLRTIYRDIRTLEASGVPIFGEAGTGYSLMEGYRLPPIMFTREEATSFVAAEKLMQQYVDQGIQEHFSSAIIKIKAVLKSMEKDLLSSLESQVLIQSNSKNLNKLVPNALSVLFESISRKKKVRMHYQTIESEHPETRVIEPVGIFHENKFWYMIAYCYLRKAYRQFRTDRIQRLDVLEDAFDMEHPSISEFLHKRQDVEKRKVVISLDAKIAKYLVWQRDAYGFVSEEKLGGGKVRLTFMTAYMCEDFARWFMMFADVAEIEEPSELKVRVHELTSKAMENLMQLNENIHNELL</sequence>
<dbReference type="PANTHER" id="PTHR34580:SF3">
    <property type="entry name" value="PROTEIN PAFB"/>
    <property type="match status" value="1"/>
</dbReference>
<dbReference type="GO" id="GO:0003700">
    <property type="term" value="F:DNA-binding transcription factor activity"/>
    <property type="evidence" value="ECO:0007669"/>
    <property type="project" value="InterPro"/>
</dbReference>
<dbReference type="InterPro" id="IPR057727">
    <property type="entry name" value="WCX_dom"/>
</dbReference>
<dbReference type="RefSeq" id="WP_003002933.1">
    <property type="nucleotide sequence ID" value="NZ_GG668630.1"/>
</dbReference>
<dbReference type="InterPro" id="IPR013196">
    <property type="entry name" value="HTH_11"/>
</dbReference>
<keyword evidence="1" id="KW-0805">Transcription regulation</keyword>
<dbReference type="PANTHER" id="PTHR34580">
    <property type="match status" value="1"/>
</dbReference>
<evidence type="ECO:0000313" key="4">
    <source>
        <dbReference type="EMBL" id="EEI90571.1"/>
    </source>
</evidence>
<dbReference type="SMART" id="SM00420">
    <property type="entry name" value="HTH_DEOR"/>
    <property type="match status" value="1"/>
</dbReference>
<dbReference type="HOGENOM" id="CLU_041141_4_4_10"/>
<dbReference type="Gene3D" id="1.10.10.10">
    <property type="entry name" value="Winged helix-like DNA-binding domain superfamily/Winged helix DNA-binding domain"/>
    <property type="match status" value="1"/>
</dbReference>
<reference evidence="4 5" key="1">
    <citation type="submission" date="2009-01" db="EMBL/GenBank/DDBJ databases">
        <authorList>
            <person name="Qin X."/>
            <person name="Bachman B."/>
            <person name="Battles P."/>
            <person name="Bell A."/>
            <person name="Bess C."/>
            <person name="Bickham C."/>
            <person name="Chaboub L."/>
            <person name="Chen D."/>
            <person name="Coyle M."/>
            <person name="Deiros D.R."/>
            <person name="Dinh H."/>
            <person name="Forbes L."/>
            <person name="Fowler G."/>
            <person name="Francisco L."/>
            <person name="Fu Q."/>
            <person name="Gubbala S."/>
            <person name="Hale W."/>
            <person name="Han Y."/>
            <person name="Hemphill L."/>
            <person name="Highlander S.K."/>
            <person name="Hirani K."/>
            <person name="Hogues M."/>
            <person name="Jackson L."/>
            <person name="Jakkamsetti A."/>
            <person name="Javaid M."/>
            <person name="Jiang H."/>
            <person name="Korchina V."/>
            <person name="Kovar C."/>
            <person name="Lara F."/>
            <person name="Lee S."/>
            <person name="Mata R."/>
            <person name="Mathew T."/>
            <person name="Moen C."/>
            <person name="Morales K."/>
            <person name="Munidasa M."/>
            <person name="Nazareth L."/>
            <person name="Ngo R."/>
            <person name="Nguyen L."/>
            <person name="Okwuonu G."/>
            <person name="Ongeri F."/>
            <person name="Patil S."/>
            <person name="Petrosino J."/>
            <person name="Pham C."/>
            <person name="Pham P."/>
            <person name="Pu L.-L."/>
            <person name="Puazo M."/>
            <person name="Raj R."/>
            <person name="Reid J."/>
            <person name="Rouhana J."/>
            <person name="Saada N."/>
            <person name="Shang Y."/>
            <person name="Simmons D."/>
            <person name="Thornton R."/>
            <person name="Warren J."/>
            <person name="Weissenberger G."/>
            <person name="Zhang J."/>
            <person name="Zhang L."/>
            <person name="Zhou C."/>
            <person name="Zhu D."/>
            <person name="Muzny D."/>
            <person name="Worley K."/>
            <person name="Gibbs R."/>
        </authorList>
    </citation>
    <scope>NUCLEOTIDE SEQUENCE [LARGE SCALE GENOMIC DNA]</scope>
    <source>
        <strain evidence="4 5">ATCC 33300</strain>
    </source>
</reference>
<dbReference type="Pfam" id="PF08279">
    <property type="entry name" value="HTH_11"/>
    <property type="match status" value="1"/>
</dbReference>
<dbReference type="Pfam" id="PF13280">
    <property type="entry name" value="WYL"/>
    <property type="match status" value="1"/>
</dbReference>
<proteinExistence type="predicted"/>
<dbReference type="InterPro" id="IPR051534">
    <property type="entry name" value="CBASS_pafABC_assoc_protein"/>
</dbReference>
<dbReference type="InterPro" id="IPR036390">
    <property type="entry name" value="WH_DNA-bd_sf"/>
</dbReference>
<dbReference type="SUPFAM" id="SSF46785">
    <property type="entry name" value="Winged helix' DNA-binding domain"/>
    <property type="match status" value="1"/>
</dbReference>
<evidence type="ECO:0000256" key="1">
    <source>
        <dbReference type="ARBA" id="ARBA00023015"/>
    </source>
</evidence>